<protein>
    <submittedName>
        <fullName evidence="2">VapE family protein</fullName>
    </submittedName>
</protein>
<dbReference type="PANTHER" id="PTHR34985">
    <property type="entry name" value="SLR0554 PROTEIN"/>
    <property type="match status" value="1"/>
</dbReference>
<accession>A0ABT7V7I4</accession>
<dbReference type="SUPFAM" id="SSF56747">
    <property type="entry name" value="Prim-pol domain"/>
    <property type="match status" value="1"/>
</dbReference>
<dbReference type="PANTHER" id="PTHR34985:SF1">
    <property type="entry name" value="SLR0554 PROTEIN"/>
    <property type="match status" value="1"/>
</dbReference>
<evidence type="ECO:0000313" key="3">
    <source>
        <dbReference type="Proteomes" id="UP001529421"/>
    </source>
</evidence>
<dbReference type="SUPFAM" id="SSF52540">
    <property type="entry name" value="P-loop containing nucleoside triphosphate hydrolases"/>
    <property type="match status" value="1"/>
</dbReference>
<comment type="caution">
    <text evidence="2">The sequence shown here is derived from an EMBL/GenBank/DDBJ whole genome shotgun (WGS) entry which is preliminary data.</text>
</comment>
<organism evidence="2 3">
    <name type="scientific">Enorma phocaeensis</name>
    <dbReference type="NCBI Taxonomy" id="1871019"/>
    <lineage>
        <taxon>Bacteria</taxon>
        <taxon>Bacillati</taxon>
        <taxon>Actinomycetota</taxon>
        <taxon>Coriobacteriia</taxon>
        <taxon>Coriobacteriales</taxon>
        <taxon>Coriobacteriaceae</taxon>
        <taxon>Enorma</taxon>
    </lineage>
</organism>
<dbReference type="InterPro" id="IPR007936">
    <property type="entry name" value="VapE-like_dom"/>
</dbReference>
<gene>
    <name evidence="2" type="ORF">QUW28_02400</name>
</gene>
<name>A0ABT7V7I4_9ACTN</name>
<dbReference type="RefSeq" id="WP_289544276.1">
    <property type="nucleotide sequence ID" value="NZ_JAUDDZ010000002.1"/>
</dbReference>
<feature type="domain" description="DNA primase/polymerase bifunctional N-terminal" evidence="1">
    <location>
        <begin position="8"/>
        <end position="204"/>
    </location>
</feature>
<dbReference type="Pfam" id="PF09250">
    <property type="entry name" value="Prim-Pol"/>
    <property type="match status" value="1"/>
</dbReference>
<evidence type="ECO:0000259" key="1">
    <source>
        <dbReference type="SMART" id="SM00943"/>
    </source>
</evidence>
<dbReference type="InterPro" id="IPR015330">
    <property type="entry name" value="DNA_primase/pol_bifunc_N"/>
</dbReference>
<proteinExistence type="predicted"/>
<reference evidence="3" key="1">
    <citation type="submission" date="2023-06" db="EMBL/GenBank/DDBJ databases">
        <title>Identification and characterization of horizontal gene transfer across gut microbiota members of farm animals based on homology search.</title>
        <authorList>
            <person name="Zeman M."/>
            <person name="Kubasova T."/>
            <person name="Jahodarova E."/>
            <person name="Nykrynova M."/>
            <person name="Rychlik I."/>
        </authorList>
    </citation>
    <scope>NUCLEOTIDE SEQUENCE [LARGE SCALE GENOMIC DNA]</scope>
    <source>
        <strain evidence="3">154_Feed</strain>
    </source>
</reference>
<keyword evidence="3" id="KW-1185">Reference proteome</keyword>
<dbReference type="Pfam" id="PF05272">
    <property type="entry name" value="VapE-like_dom"/>
    <property type="match status" value="1"/>
</dbReference>
<dbReference type="InterPro" id="IPR027417">
    <property type="entry name" value="P-loop_NTPase"/>
</dbReference>
<dbReference type="Proteomes" id="UP001529421">
    <property type="component" value="Unassembled WGS sequence"/>
</dbReference>
<sequence>MTDRRDIAIELAEKHGFAVFTLAYKTKVPHKGSHGFKDATRDRVKIEAMFAEHPDSNIAVAGGAVSGNIGIIDLDLDENGAYDGREELSDWQAEHGRFPETACVVTGRGGSQLYFRFPDGTPDSYKNEVVHVDFRGEKGYAMLPGSIHPNGNEVYWDLDPDEQPIADADENVIAFVEHFRPETTEKGEDGASGKKKPFELPDVLREGARDETIYKYACSERAKNTPKDVVLVAARAYNEKHCEPPLPDSIIVQKVESAFTHEPGTSRKGKKDGDGIETLSGASIWSNPHLEAKFDSKGNFTGFYSPTVPALVWWMQEDPGLVGIRLELMSQQVVIENGLPWGNSVRLWRSVDDDYLFSRMQERYKDGGKSLVRSDKNVFKAFSIFSDQNSFDALTDMLDALPPWDGTPRKDALLVDCLGAEDTEYTRAVTSLLLRAAVARAYEPGCKYDYMVVLQGPQGIGKSTLLRKMAMRDELFVDDVKNIGSTDAQELIQGRWFVEFAELAAFKGKQVETLKSFITSQTDSYRVPYAKRPVQLPRRCVLVGTTNLGEYLEDPTGNRRFMPVRCDGKGTRDIFAKDMDAYVQQVWAEALVDYREHPGKGLILPRSVEATADAMRERATTEDPWIGIVGRYLAGKKLHESVCTMQILVEAIGMDREHVQRSDNMRVSNIITRHCRDWKRCPSNRSIEGYGSQRAFERKTPEEIAAERNGVQQCLPGV</sequence>
<dbReference type="SMART" id="SM00943">
    <property type="entry name" value="Prim-Pol"/>
    <property type="match status" value="1"/>
</dbReference>
<evidence type="ECO:0000313" key="2">
    <source>
        <dbReference type="EMBL" id="MDM8274354.1"/>
    </source>
</evidence>
<dbReference type="CDD" id="cd04859">
    <property type="entry name" value="Prim_Pol"/>
    <property type="match status" value="1"/>
</dbReference>
<dbReference type="EMBL" id="JAUDDZ010000002">
    <property type="protein sequence ID" value="MDM8274354.1"/>
    <property type="molecule type" value="Genomic_DNA"/>
</dbReference>